<evidence type="ECO:0000256" key="4">
    <source>
        <dbReference type="NCBIfam" id="TIGR00655"/>
    </source>
</evidence>
<dbReference type="Pfam" id="PF00551">
    <property type="entry name" value="Formyl_trans_N"/>
    <property type="match status" value="1"/>
</dbReference>
<proteinExistence type="inferred from homology"/>
<dbReference type="InterPro" id="IPR036477">
    <property type="entry name" value="Formyl_transf_N_sf"/>
</dbReference>
<name>A0A840ICE2_9ACTN</name>
<dbReference type="CDD" id="cd08648">
    <property type="entry name" value="FMT_core_Formyl-FH4-Hydrolase_C"/>
    <property type="match status" value="1"/>
</dbReference>
<evidence type="ECO:0000256" key="3">
    <source>
        <dbReference type="HAMAP-Rule" id="MF_01927"/>
    </source>
</evidence>
<organism evidence="6 7">
    <name type="scientific">Conexibacter arvalis</name>
    <dbReference type="NCBI Taxonomy" id="912552"/>
    <lineage>
        <taxon>Bacteria</taxon>
        <taxon>Bacillati</taxon>
        <taxon>Actinomycetota</taxon>
        <taxon>Thermoleophilia</taxon>
        <taxon>Solirubrobacterales</taxon>
        <taxon>Conexibacteraceae</taxon>
        <taxon>Conexibacter</taxon>
    </lineage>
</organism>
<dbReference type="UniPathway" id="UPA00074">
    <property type="reaction ID" value="UER00170"/>
</dbReference>
<dbReference type="GO" id="GO:0006730">
    <property type="term" value="P:one-carbon metabolic process"/>
    <property type="evidence" value="ECO:0007669"/>
    <property type="project" value="UniProtKB-KW"/>
</dbReference>
<dbReference type="PIRSF" id="PIRSF036480">
    <property type="entry name" value="FormyFH4_hydr"/>
    <property type="match status" value="1"/>
</dbReference>
<comment type="function">
    <text evidence="3">Catalyzes the hydrolysis of 10-formyltetrahydrofolate (formyl-FH4) to formate and tetrahydrofolate (FH4).</text>
</comment>
<dbReference type="InterPro" id="IPR045865">
    <property type="entry name" value="ACT-like_dom_sf"/>
</dbReference>
<evidence type="ECO:0000313" key="7">
    <source>
        <dbReference type="Proteomes" id="UP000585272"/>
    </source>
</evidence>
<dbReference type="Gene3D" id="3.30.70.260">
    <property type="match status" value="1"/>
</dbReference>
<dbReference type="PROSITE" id="PS51671">
    <property type="entry name" value="ACT"/>
    <property type="match status" value="1"/>
</dbReference>
<dbReference type="PANTHER" id="PTHR42706">
    <property type="entry name" value="FORMYLTETRAHYDROFOLATE DEFORMYLASE"/>
    <property type="match status" value="1"/>
</dbReference>
<comment type="similarity">
    <text evidence="3">Belongs to the PurU family.</text>
</comment>
<keyword evidence="7" id="KW-1185">Reference proteome</keyword>
<dbReference type="InterPro" id="IPR041729">
    <property type="entry name" value="Formyl-FH4-Hydrolase_C"/>
</dbReference>
<reference evidence="6 7" key="1">
    <citation type="submission" date="2020-08" db="EMBL/GenBank/DDBJ databases">
        <title>Genomic Encyclopedia of Archaeal and Bacterial Type Strains, Phase II (KMG-II): from individual species to whole genera.</title>
        <authorList>
            <person name="Goeker M."/>
        </authorList>
    </citation>
    <scope>NUCLEOTIDE SEQUENCE [LARGE SCALE GENOMIC DNA]</scope>
    <source>
        <strain evidence="6 7">DSM 23288</strain>
    </source>
</reference>
<dbReference type="InterPro" id="IPR004810">
    <property type="entry name" value="PurU"/>
</dbReference>
<dbReference type="GO" id="GO:0008864">
    <property type="term" value="F:formyltetrahydrofolate deformylase activity"/>
    <property type="evidence" value="ECO:0007669"/>
    <property type="project" value="UniProtKB-UniRule"/>
</dbReference>
<dbReference type="SUPFAM" id="SSF55021">
    <property type="entry name" value="ACT-like"/>
    <property type="match status" value="1"/>
</dbReference>
<dbReference type="PANTHER" id="PTHR42706:SF1">
    <property type="entry name" value="FORMYLTETRAHYDROFOLATE DEFORMYLASE 2, MITOCHONDRIAL"/>
    <property type="match status" value="1"/>
</dbReference>
<feature type="active site" evidence="3">
    <location>
        <position position="242"/>
    </location>
</feature>
<dbReference type="Gene3D" id="3.40.50.170">
    <property type="entry name" value="Formyl transferase, N-terminal domain"/>
    <property type="match status" value="1"/>
</dbReference>
<dbReference type="Proteomes" id="UP000585272">
    <property type="component" value="Unassembled WGS sequence"/>
</dbReference>
<sequence length="297" mass="33087">MASTGDTATRGRPNTARLLISCADRRGIVAAVSRFLFDHGANILDADQHTTDPEGGTFFMRMEFHLEGLDVGGPELERSFAERVGEPFGMEWRIAYACRPKRVALLVSREEHCLLDLLWRWRRGDLDAEIALVLSNHRDAERDVRGFEVPFAHVPVERGRKPEAEAAMLALLREHGPFDLVVLARYMQILSGDFLAAAGAPLINIHHSFLPAFAGADPYQRASERGVKIIGATAHYVTEELDAGPIIEQDVAHVSHRDDVPDLVRIGRDIERTVLARAVARHLADRVLVHENKTVVF</sequence>
<keyword evidence="2 3" id="KW-0378">Hydrolase</keyword>
<dbReference type="EC" id="3.5.1.10" evidence="3 4"/>
<dbReference type="RefSeq" id="WP_183341912.1">
    <property type="nucleotide sequence ID" value="NZ_JACHNU010000002.1"/>
</dbReference>
<keyword evidence="1 3" id="KW-0554">One-carbon metabolism</keyword>
<dbReference type="CDD" id="cd04875">
    <property type="entry name" value="ACT_F4HF-DF"/>
    <property type="match status" value="1"/>
</dbReference>
<gene>
    <name evidence="3" type="primary">purU</name>
    <name evidence="6" type="ORF">BDZ31_002193</name>
</gene>
<keyword evidence="3" id="KW-0658">Purine biosynthesis</keyword>
<dbReference type="NCBIfam" id="NF004684">
    <property type="entry name" value="PRK06027.1"/>
    <property type="match status" value="1"/>
</dbReference>
<dbReference type="EMBL" id="JACHNU010000002">
    <property type="protein sequence ID" value="MBB4662607.1"/>
    <property type="molecule type" value="Genomic_DNA"/>
</dbReference>
<dbReference type="Pfam" id="PF01842">
    <property type="entry name" value="ACT"/>
    <property type="match status" value="1"/>
</dbReference>
<comment type="catalytic activity">
    <reaction evidence="3">
        <text>(6R)-10-formyltetrahydrofolate + H2O = (6S)-5,6,7,8-tetrahydrofolate + formate + H(+)</text>
        <dbReference type="Rhea" id="RHEA:19833"/>
        <dbReference type="ChEBI" id="CHEBI:15377"/>
        <dbReference type="ChEBI" id="CHEBI:15378"/>
        <dbReference type="ChEBI" id="CHEBI:15740"/>
        <dbReference type="ChEBI" id="CHEBI:57453"/>
        <dbReference type="ChEBI" id="CHEBI:195366"/>
        <dbReference type="EC" id="3.5.1.10"/>
    </reaction>
</comment>
<accession>A0A840ICE2</accession>
<dbReference type="NCBIfam" id="TIGR00655">
    <property type="entry name" value="PurU"/>
    <property type="match status" value="1"/>
</dbReference>
<evidence type="ECO:0000256" key="2">
    <source>
        <dbReference type="ARBA" id="ARBA00022801"/>
    </source>
</evidence>
<dbReference type="AlphaFoldDB" id="A0A840ICE2"/>
<feature type="domain" description="ACT" evidence="5">
    <location>
        <begin position="17"/>
        <end position="105"/>
    </location>
</feature>
<comment type="pathway">
    <text evidence="3">Purine metabolism; IMP biosynthesis via de novo pathway; formate from 10-formyl-5,6,7,8-tetrahydrofolate: step 1/1.</text>
</comment>
<evidence type="ECO:0000259" key="5">
    <source>
        <dbReference type="PROSITE" id="PS51671"/>
    </source>
</evidence>
<dbReference type="InterPro" id="IPR002376">
    <property type="entry name" value="Formyl_transf_N"/>
</dbReference>
<dbReference type="GO" id="GO:0006189">
    <property type="term" value="P:'de novo' IMP biosynthetic process"/>
    <property type="evidence" value="ECO:0007669"/>
    <property type="project" value="UniProtKB-UniRule"/>
</dbReference>
<comment type="caution">
    <text evidence="6">The sequence shown here is derived from an EMBL/GenBank/DDBJ whole genome shotgun (WGS) entry which is preliminary data.</text>
</comment>
<dbReference type="InterPro" id="IPR002912">
    <property type="entry name" value="ACT_dom"/>
</dbReference>
<dbReference type="PRINTS" id="PR01575">
    <property type="entry name" value="FFH4HYDRLASE"/>
</dbReference>
<dbReference type="SUPFAM" id="SSF53328">
    <property type="entry name" value="Formyltransferase"/>
    <property type="match status" value="1"/>
</dbReference>
<dbReference type="HAMAP" id="MF_01927">
    <property type="entry name" value="PurU"/>
    <property type="match status" value="1"/>
</dbReference>
<protein>
    <recommendedName>
        <fullName evidence="3 4">Formyltetrahydrofolate deformylase</fullName>
        <ecNumber evidence="3 4">3.5.1.10</ecNumber>
    </recommendedName>
    <alternativeName>
        <fullName evidence="3">Formyl-FH(4) hydrolase</fullName>
    </alternativeName>
</protein>
<dbReference type="InterPro" id="IPR044074">
    <property type="entry name" value="PurU_ACT"/>
</dbReference>
<evidence type="ECO:0000256" key="1">
    <source>
        <dbReference type="ARBA" id="ARBA00022563"/>
    </source>
</evidence>
<evidence type="ECO:0000313" key="6">
    <source>
        <dbReference type="EMBL" id="MBB4662607.1"/>
    </source>
</evidence>